<organism evidence="3 4">
    <name type="scientific">Natronomonas pharaonis (strain ATCC 35678 / DSM 2160 / CIP 103997 / JCM 8858 / NBRC 14720 / NCIMB 2260 / Gabara)</name>
    <name type="common">Halobacterium pharaonis</name>
    <dbReference type="NCBI Taxonomy" id="348780"/>
    <lineage>
        <taxon>Archaea</taxon>
        <taxon>Methanobacteriati</taxon>
        <taxon>Methanobacteriota</taxon>
        <taxon>Stenosarchaea group</taxon>
        <taxon>Halobacteria</taxon>
        <taxon>Halobacteriales</taxon>
        <taxon>Natronomonadaceae</taxon>
        <taxon>Natronomonas</taxon>
    </lineage>
</organism>
<dbReference type="SUPFAM" id="SSF54637">
    <property type="entry name" value="Thioesterase/thiol ester dehydrase-isomerase"/>
    <property type="match status" value="1"/>
</dbReference>
<dbReference type="AlphaFoldDB" id="A0A1U7EWI0"/>
<dbReference type="InterPro" id="IPR029069">
    <property type="entry name" value="HotDog_dom_sf"/>
</dbReference>
<evidence type="ECO:0000313" key="4">
    <source>
        <dbReference type="Proteomes" id="UP000002698"/>
    </source>
</evidence>
<dbReference type="EMBL" id="CR936257">
    <property type="protein sequence ID" value="CAI49441.1"/>
    <property type="molecule type" value="Genomic_DNA"/>
</dbReference>
<dbReference type="eggNOG" id="arCOG00773">
    <property type="taxonomic scope" value="Archaea"/>
</dbReference>
<dbReference type="GO" id="GO:0052816">
    <property type="term" value="F:long-chain fatty acyl-CoA hydrolase activity"/>
    <property type="evidence" value="ECO:0007669"/>
    <property type="project" value="TreeGrafter"/>
</dbReference>
<name>A0A1U7EWI0_NATPD</name>
<feature type="domain" description="HotDog ACOT-type" evidence="2">
    <location>
        <begin position="5"/>
        <end position="117"/>
    </location>
</feature>
<dbReference type="InterPro" id="IPR006683">
    <property type="entry name" value="Thioestr_dom"/>
</dbReference>
<dbReference type="GO" id="GO:0006637">
    <property type="term" value="P:acyl-CoA metabolic process"/>
    <property type="evidence" value="ECO:0007669"/>
    <property type="project" value="TreeGrafter"/>
</dbReference>
<protein>
    <submittedName>
        <fullName evidence="3">Thioesterase domain protein</fullName>
    </submittedName>
</protein>
<dbReference type="PANTHER" id="PTHR11049:SF24">
    <property type="entry name" value="CYTOSOLIC ACYL COENZYME A THIOESTER HYDROLASE"/>
    <property type="match status" value="1"/>
</dbReference>
<keyword evidence="4" id="KW-1185">Reference proteome</keyword>
<dbReference type="GO" id="GO:0009062">
    <property type="term" value="P:fatty acid catabolic process"/>
    <property type="evidence" value="ECO:0007669"/>
    <property type="project" value="TreeGrafter"/>
</dbReference>
<dbReference type="GO" id="GO:0005829">
    <property type="term" value="C:cytosol"/>
    <property type="evidence" value="ECO:0007669"/>
    <property type="project" value="TreeGrafter"/>
</dbReference>
<evidence type="ECO:0000256" key="1">
    <source>
        <dbReference type="ARBA" id="ARBA00022801"/>
    </source>
</evidence>
<dbReference type="HOGENOM" id="CLU_050164_3_2_2"/>
<dbReference type="Gene3D" id="3.10.129.10">
    <property type="entry name" value="Hotdog Thioesterase"/>
    <property type="match status" value="1"/>
</dbReference>
<dbReference type="InterPro" id="IPR040170">
    <property type="entry name" value="Cytosol_ACT"/>
</dbReference>
<dbReference type="InterPro" id="IPR033120">
    <property type="entry name" value="HOTDOG_ACOT"/>
</dbReference>
<dbReference type="Pfam" id="PF03061">
    <property type="entry name" value="4HBT"/>
    <property type="match status" value="1"/>
</dbReference>
<dbReference type="PROSITE" id="PS51770">
    <property type="entry name" value="HOTDOG_ACOT"/>
    <property type="match status" value="1"/>
</dbReference>
<dbReference type="OrthoDB" id="15030at2157"/>
<sequence length="159" mass="17270">MPTLADSKTEMTELLMPNGTNNLGRALGGTVLHWMDICAAVSSMRFAGTQCVTASMDHVDFVSPIDLGEVAVVEAYAYDTGETSIEVKVNVSAEDPRCDERRPAASSFFTFVAVDENGRPTETPELDCPTAAEEQLRDDAIAERRDRLQEVADRLGGLE</sequence>
<gene>
    <name evidence="3" type="ordered locus">NP_2700A</name>
</gene>
<proteinExistence type="predicted"/>
<dbReference type="CDD" id="cd03442">
    <property type="entry name" value="BFIT_BACH"/>
    <property type="match status" value="1"/>
</dbReference>
<dbReference type="Proteomes" id="UP000002698">
    <property type="component" value="Chromosome"/>
</dbReference>
<evidence type="ECO:0000313" key="3">
    <source>
        <dbReference type="EMBL" id="CAI49441.1"/>
    </source>
</evidence>
<keyword evidence="1" id="KW-0378">Hydrolase</keyword>
<dbReference type="GeneID" id="3702490"/>
<dbReference type="RefSeq" id="WP_011323066.1">
    <property type="nucleotide sequence ID" value="NC_007426.1"/>
</dbReference>
<accession>A0A1U7EWI0</accession>
<dbReference type="KEGG" id="nph:NP_2700A"/>
<dbReference type="STRING" id="348780.NP_2700A"/>
<dbReference type="EnsemblBacteria" id="CAI49441">
    <property type="protein sequence ID" value="CAI49441"/>
    <property type="gene ID" value="NP_2700A"/>
</dbReference>
<evidence type="ECO:0000259" key="2">
    <source>
        <dbReference type="PROSITE" id="PS51770"/>
    </source>
</evidence>
<dbReference type="PANTHER" id="PTHR11049">
    <property type="entry name" value="ACYL COENZYME A THIOESTER HYDROLASE"/>
    <property type="match status" value="1"/>
</dbReference>
<reference evidence="3 4" key="1">
    <citation type="journal article" date="2005" name="Genome Res.">
        <title>Living with two extremes: conclusions from the genome sequence of Natronomonas pharaonis.</title>
        <authorList>
            <person name="Falb M."/>
            <person name="Pfeiffer F."/>
            <person name="Palm P."/>
            <person name="Rodewald K."/>
            <person name="Hickmann V."/>
            <person name="Tittor J."/>
            <person name="Oesterhelt D."/>
        </authorList>
    </citation>
    <scope>NUCLEOTIDE SEQUENCE [LARGE SCALE GENOMIC DNA]</scope>
    <source>
        <strain evidence="4">ATCC 35678 / DSM 2160 / CIP 103997 / JCM 8858 / NBRC 14720 / NCIMB 2260 / Gabara</strain>
    </source>
</reference>